<gene>
    <name evidence="1" type="ORF">A4U43_UnF5700</name>
</gene>
<evidence type="ECO:0000313" key="1">
    <source>
        <dbReference type="EMBL" id="ONK55265.1"/>
    </source>
</evidence>
<dbReference type="Gramene" id="ONK55265">
    <property type="protein sequence ID" value="ONK55265"/>
    <property type="gene ID" value="A4U43_UnF5700"/>
</dbReference>
<dbReference type="PROSITE" id="PS51257">
    <property type="entry name" value="PROKAR_LIPOPROTEIN"/>
    <property type="match status" value="1"/>
</dbReference>
<reference evidence="2" key="1">
    <citation type="journal article" date="2017" name="Nat. Commun.">
        <title>The asparagus genome sheds light on the origin and evolution of a young Y chromosome.</title>
        <authorList>
            <person name="Harkess A."/>
            <person name="Zhou J."/>
            <person name="Xu C."/>
            <person name="Bowers J.E."/>
            <person name="Van der Hulst R."/>
            <person name="Ayyampalayam S."/>
            <person name="Mercati F."/>
            <person name="Riccardi P."/>
            <person name="McKain M.R."/>
            <person name="Kakrana A."/>
            <person name="Tang H."/>
            <person name="Ray J."/>
            <person name="Groenendijk J."/>
            <person name="Arikit S."/>
            <person name="Mathioni S.M."/>
            <person name="Nakano M."/>
            <person name="Shan H."/>
            <person name="Telgmann-Rauber A."/>
            <person name="Kanno A."/>
            <person name="Yue Z."/>
            <person name="Chen H."/>
            <person name="Li W."/>
            <person name="Chen Y."/>
            <person name="Xu X."/>
            <person name="Zhang Y."/>
            <person name="Luo S."/>
            <person name="Chen H."/>
            <person name="Gao J."/>
            <person name="Mao Z."/>
            <person name="Pires J.C."/>
            <person name="Luo M."/>
            <person name="Kudrna D."/>
            <person name="Wing R.A."/>
            <person name="Meyers B.C."/>
            <person name="Yi K."/>
            <person name="Kong H."/>
            <person name="Lavrijsen P."/>
            <person name="Sunseri F."/>
            <person name="Falavigna A."/>
            <person name="Ye Y."/>
            <person name="Leebens-Mack J.H."/>
            <person name="Chen G."/>
        </authorList>
    </citation>
    <scope>NUCLEOTIDE SEQUENCE [LARGE SCALE GENOMIC DNA]</scope>
    <source>
        <strain evidence="2">cv. DH0086</strain>
    </source>
</reference>
<accession>A0A1R3L6M4</accession>
<sequence>MYAKKEILIYVLSVTLISCSLQKDASSLSSYVYSSLEGLQKDASSLSSYVYSSLEGKPKGSDIVLEAILEAEVAQNAKHFFSQPGNQIPEDIPKRCRREERGGSCIVAGVISRGEEPV</sequence>
<name>A0A1R3L6M4_ASPOF</name>
<dbReference type="Proteomes" id="UP000243459">
    <property type="component" value="Unassembled WGS sequence"/>
</dbReference>
<dbReference type="EMBL" id="KV863621">
    <property type="protein sequence ID" value="ONK55265.1"/>
    <property type="molecule type" value="Genomic_DNA"/>
</dbReference>
<proteinExistence type="predicted"/>
<organism evidence="1 2">
    <name type="scientific">Asparagus officinalis</name>
    <name type="common">Garden asparagus</name>
    <dbReference type="NCBI Taxonomy" id="4686"/>
    <lineage>
        <taxon>Eukaryota</taxon>
        <taxon>Viridiplantae</taxon>
        <taxon>Streptophyta</taxon>
        <taxon>Embryophyta</taxon>
        <taxon>Tracheophyta</taxon>
        <taxon>Spermatophyta</taxon>
        <taxon>Magnoliopsida</taxon>
        <taxon>Liliopsida</taxon>
        <taxon>Asparagales</taxon>
        <taxon>Asparagaceae</taxon>
        <taxon>Asparagoideae</taxon>
        <taxon>Asparagus</taxon>
    </lineage>
</organism>
<protein>
    <submittedName>
        <fullName evidence="1">Uncharacterized protein</fullName>
    </submittedName>
</protein>
<keyword evidence="2" id="KW-1185">Reference proteome</keyword>
<dbReference type="AlphaFoldDB" id="A0A1R3L6M4"/>
<evidence type="ECO:0000313" key="2">
    <source>
        <dbReference type="Proteomes" id="UP000243459"/>
    </source>
</evidence>